<proteinExistence type="predicted"/>
<dbReference type="AlphaFoldDB" id="A0A4R6A0G3"/>
<feature type="transmembrane region" description="Helical" evidence="5">
    <location>
        <begin position="67"/>
        <end position="86"/>
    </location>
</feature>
<evidence type="ECO:0000313" key="7">
    <source>
        <dbReference type="EMBL" id="TDL76034.1"/>
    </source>
</evidence>
<evidence type="ECO:0000256" key="5">
    <source>
        <dbReference type="SAM" id="Phobius"/>
    </source>
</evidence>
<protein>
    <submittedName>
        <fullName evidence="7">DUF202 domain-containing protein</fullName>
    </submittedName>
</protein>
<comment type="subcellular location">
    <subcellularLocation>
        <location evidence="1">Endomembrane system</location>
        <topology evidence="1">Multi-pass membrane protein</topology>
    </subcellularLocation>
</comment>
<dbReference type="Pfam" id="PF02656">
    <property type="entry name" value="DUF202"/>
    <property type="match status" value="1"/>
</dbReference>
<reference evidence="7 8" key="1">
    <citation type="submission" date="2019-03" db="EMBL/GenBank/DDBJ databases">
        <title>Primorskyibacter sp. SS33 isolated from sediments.</title>
        <authorList>
            <person name="Xunke S."/>
        </authorList>
    </citation>
    <scope>NUCLEOTIDE SEQUENCE [LARGE SCALE GENOMIC DNA]</scope>
    <source>
        <strain evidence="7 8">SS33</strain>
    </source>
</reference>
<dbReference type="RefSeq" id="WP_133397815.1">
    <property type="nucleotide sequence ID" value="NZ_SNAA01000019.1"/>
</dbReference>
<accession>A0A4R6A0G3</accession>
<comment type="caution">
    <text evidence="7">The sequence shown here is derived from an EMBL/GenBank/DDBJ whole genome shotgun (WGS) entry which is preliminary data.</text>
</comment>
<feature type="transmembrane region" description="Helical" evidence="5">
    <location>
        <begin position="34"/>
        <end position="55"/>
    </location>
</feature>
<feature type="transmembrane region" description="Helical" evidence="5">
    <location>
        <begin position="107"/>
        <end position="126"/>
    </location>
</feature>
<dbReference type="OrthoDB" id="582337at2"/>
<sequence length="127" mass="13754">MTDKDDLAQSRTDWAESRTDWAEDRTLLAAERTFAGWLRTGLTMIVVALGLQALFGPAEPSWLPKAVATGFLCAAAAAFWIGWRGAHRTRRNLDAHGCKAQSARSQTALTASLVLGVCAVAIVLWLL</sequence>
<evidence type="ECO:0000256" key="3">
    <source>
        <dbReference type="ARBA" id="ARBA00022989"/>
    </source>
</evidence>
<gene>
    <name evidence="7" type="ORF">E2L08_14490</name>
</gene>
<dbReference type="InterPro" id="IPR003807">
    <property type="entry name" value="DUF202"/>
</dbReference>
<evidence type="ECO:0000259" key="6">
    <source>
        <dbReference type="Pfam" id="PF02656"/>
    </source>
</evidence>
<evidence type="ECO:0000256" key="4">
    <source>
        <dbReference type="ARBA" id="ARBA00023136"/>
    </source>
</evidence>
<keyword evidence="8" id="KW-1185">Reference proteome</keyword>
<dbReference type="GO" id="GO:0012505">
    <property type="term" value="C:endomembrane system"/>
    <property type="evidence" value="ECO:0007669"/>
    <property type="project" value="UniProtKB-SubCell"/>
</dbReference>
<feature type="domain" description="DUF202" evidence="6">
    <location>
        <begin position="25"/>
        <end position="91"/>
    </location>
</feature>
<keyword evidence="2 5" id="KW-0812">Transmembrane</keyword>
<dbReference type="Proteomes" id="UP000295701">
    <property type="component" value="Unassembled WGS sequence"/>
</dbReference>
<evidence type="ECO:0000256" key="2">
    <source>
        <dbReference type="ARBA" id="ARBA00022692"/>
    </source>
</evidence>
<name>A0A4R6A0G3_9RHOB</name>
<keyword evidence="4 5" id="KW-0472">Membrane</keyword>
<organism evidence="7 8">
    <name type="scientific">Palleronia sediminis</name>
    <dbReference type="NCBI Taxonomy" id="2547833"/>
    <lineage>
        <taxon>Bacteria</taxon>
        <taxon>Pseudomonadati</taxon>
        <taxon>Pseudomonadota</taxon>
        <taxon>Alphaproteobacteria</taxon>
        <taxon>Rhodobacterales</taxon>
        <taxon>Roseobacteraceae</taxon>
        <taxon>Palleronia</taxon>
    </lineage>
</organism>
<evidence type="ECO:0000256" key="1">
    <source>
        <dbReference type="ARBA" id="ARBA00004127"/>
    </source>
</evidence>
<keyword evidence="3 5" id="KW-1133">Transmembrane helix</keyword>
<evidence type="ECO:0000313" key="8">
    <source>
        <dbReference type="Proteomes" id="UP000295701"/>
    </source>
</evidence>
<dbReference type="EMBL" id="SNAA01000019">
    <property type="protein sequence ID" value="TDL76034.1"/>
    <property type="molecule type" value="Genomic_DNA"/>
</dbReference>